<evidence type="ECO:0000313" key="1">
    <source>
        <dbReference type="EMBL" id="GAC10911.1"/>
    </source>
</evidence>
<dbReference type="CDD" id="cd04647">
    <property type="entry name" value="LbH_MAT_like"/>
    <property type="match status" value="1"/>
</dbReference>
<proteinExistence type="predicted"/>
<dbReference type="GO" id="GO:0008870">
    <property type="term" value="F:galactoside O-acetyltransferase activity"/>
    <property type="evidence" value="ECO:0007669"/>
    <property type="project" value="UniProtKB-EC"/>
</dbReference>
<dbReference type="RefSeq" id="WP_007989250.1">
    <property type="nucleotide sequence ID" value="NZ_BAEM01000035.1"/>
</dbReference>
<dbReference type="Gene3D" id="2.160.10.10">
    <property type="entry name" value="Hexapeptide repeat proteins"/>
    <property type="match status" value="1"/>
</dbReference>
<gene>
    <name evidence="1" type="primary">lacA</name>
    <name evidence="1" type="ORF">GCHA_2969</name>
</gene>
<dbReference type="PANTHER" id="PTHR23416">
    <property type="entry name" value="SIALIC ACID SYNTHASE-RELATED"/>
    <property type="match status" value="1"/>
</dbReference>
<dbReference type="InterPro" id="IPR051159">
    <property type="entry name" value="Hexapeptide_acetyltransf"/>
</dbReference>
<dbReference type="SUPFAM" id="SSF51161">
    <property type="entry name" value="Trimeric LpxA-like enzymes"/>
    <property type="match status" value="1"/>
</dbReference>
<keyword evidence="1" id="KW-0808">Transferase</keyword>
<keyword evidence="1" id="KW-0012">Acyltransferase</keyword>
<comment type="caution">
    <text evidence="1">The sequence shown here is derived from an EMBL/GenBank/DDBJ whole genome shotgun (WGS) entry which is preliminary data.</text>
</comment>
<organism evidence="1 2">
    <name type="scientific">Paraglaciecola chathamensis S18K6</name>
    <dbReference type="NCBI Taxonomy" id="1127672"/>
    <lineage>
        <taxon>Bacteria</taxon>
        <taxon>Pseudomonadati</taxon>
        <taxon>Pseudomonadota</taxon>
        <taxon>Gammaproteobacteria</taxon>
        <taxon>Alteromonadales</taxon>
        <taxon>Alteromonadaceae</taxon>
        <taxon>Paraglaciecola</taxon>
    </lineage>
</organism>
<dbReference type="AlphaFoldDB" id="A0AAV3V1P8"/>
<protein>
    <submittedName>
        <fullName evidence="1">Galactoside O-acetyltransferase</fullName>
        <ecNumber evidence="1">2.3.1.18</ecNumber>
    </submittedName>
</protein>
<evidence type="ECO:0000313" key="2">
    <source>
        <dbReference type="Proteomes" id="UP000006320"/>
    </source>
</evidence>
<dbReference type="PANTHER" id="PTHR23416:SF78">
    <property type="entry name" value="LIPOPOLYSACCHARIDE BIOSYNTHESIS O-ACETYL TRANSFERASE WBBJ-RELATED"/>
    <property type="match status" value="1"/>
</dbReference>
<dbReference type="EMBL" id="BAEM01000035">
    <property type="protein sequence ID" value="GAC10911.1"/>
    <property type="molecule type" value="Genomic_DNA"/>
</dbReference>
<reference evidence="1 2" key="1">
    <citation type="journal article" date="2017" name="Antonie Van Leeuwenhoek">
        <title>Rhizobium rhizosphaerae sp. nov., a novel species isolated from rice rhizosphere.</title>
        <authorList>
            <person name="Zhao J.J."/>
            <person name="Zhang J."/>
            <person name="Zhang R.J."/>
            <person name="Zhang C.W."/>
            <person name="Yin H.Q."/>
            <person name="Zhang X.X."/>
        </authorList>
    </citation>
    <scope>NUCLEOTIDE SEQUENCE [LARGE SCALE GENOMIC DNA]</scope>
    <source>
        <strain evidence="1 2">S18K6</strain>
    </source>
</reference>
<dbReference type="Proteomes" id="UP000006320">
    <property type="component" value="Unassembled WGS sequence"/>
</dbReference>
<dbReference type="EC" id="2.3.1.18" evidence="1"/>
<sequence length="220" mass="24237">MKSINKLRMYALSLPKSLYFNFKYFPLSQAIRLPILISHRVWLLKTEGKIILPKNISERIKIGFGEVGIFDRQKSRSIWQVSGIVEFKGKAKIGHGSKISVSGKLIIGNGFCITAESSIVAQKEISIGSNVLISWDSLIMDTDFHEIFDEGGRQLNAPMPINIGDNVWIGCRTLILKGVLISDGVIVAAASTVNKTIEQKNTVIAGSPANVVKENVSWKP</sequence>
<accession>A0AAV3V1P8</accession>
<dbReference type="InterPro" id="IPR011004">
    <property type="entry name" value="Trimer_LpxA-like_sf"/>
</dbReference>
<name>A0AAV3V1P8_9ALTE</name>